<dbReference type="EC" id="3.2.1.26" evidence="4"/>
<feature type="domain" description="Glycosyl hydrolase family 32 C-terminal" evidence="7">
    <location>
        <begin position="371"/>
        <end position="471"/>
    </location>
</feature>
<dbReference type="NCBIfam" id="TIGR01322">
    <property type="entry name" value="scrB_fam"/>
    <property type="match status" value="1"/>
</dbReference>
<proteinExistence type="inferred from homology"/>
<feature type="domain" description="Glycosyl hydrolase family 32 N-terminal" evidence="6">
    <location>
        <begin position="51"/>
        <end position="353"/>
    </location>
</feature>
<gene>
    <name evidence="8" type="ORF">CHILSU_LOCUS1206</name>
</gene>
<name>A0ABN8AU46_CHISP</name>
<dbReference type="PROSITE" id="PS00609">
    <property type="entry name" value="GLYCOSYL_HYDROL_F32"/>
    <property type="match status" value="1"/>
</dbReference>
<evidence type="ECO:0000313" key="9">
    <source>
        <dbReference type="Proteomes" id="UP001153292"/>
    </source>
</evidence>
<comment type="similarity">
    <text evidence="1 4">Belongs to the glycosyl hydrolase 32 family.</text>
</comment>
<dbReference type="EMBL" id="OU963903">
    <property type="protein sequence ID" value="CAH0398097.1"/>
    <property type="molecule type" value="Genomic_DNA"/>
</dbReference>
<keyword evidence="9" id="KW-1185">Reference proteome</keyword>
<protein>
    <recommendedName>
        <fullName evidence="4">Sucrose-6-phosphate hydrolase</fullName>
        <ecNumber evidence="4">3.2.1.26</ecNumber>
    </recommendedName>
</protein>
<dbReference type="InterPro" id="IPR013148">
    <property type="entry name" value="Glyco_hydro_32_N"/>
</dbReference>
<dbReference type="InterPro" id="IPR013320">
    <property type="entry name" value="ConA-like_dom_sf"/>
</dbReference>
<dbReference type="SUPFAM" id="SSF75005">
    <property type="entry name" value="Arabinanase/levansucrase/invertase"/>
    <property type="match status" value="1"/>
</dbReference>
<keyword evidence="5" id="KW-0732">Signal</keyword>
<dbReference type="SUPFAM" id="SSF49899">
    <property type="entry name" value="Concanavalin A-like lectins/glucanases"/>
    <property type="match status" value="1"/>
</dbReference>
<keyword evidence="2 4" id="KW-0378">Hydrolase</keyword>
<accession>A0ABN8AU46</accession>
<comment type="catalytic activity">
    <reaction evidence="4">
        <text>Hydrolysis of terminal non-reducing beta-D-fructofuranoside residues in beta-D-fructofuranosides.</text>
        <dbReference type="EC" id="3.2.1.26"/>
    </reaction>
</comment>
<evidence type="ECO:0000256" key="4">
    <source>
        <dbReference type="RuleBase" id="RU362110"/>
    </source>
</evidence>
<evidence type="ECO:0000259" key="7">
    <source>
        <dbReference type="Pfam" id="PF08244"/>
    </source>
</evidence>
<dbReference type="Gene3D" id="2.60.120.560">
    <property type="entry name" value="Exo-inulinase, domain 1"/>
    <property type="match status" value="1"/>
</dbReference>
<feature type="chain" id="PRO_5047241635" description="Sucrose-6-phosphate hydrolase" evidence="5">
    <location>
        <begin position="19"/>
        <end position="520"/>
    </location>
</feature>
<dbReference type="Gene3D" id="2.115.10.20">
    <property type="entry name" value="Glycosyl hydrolase domain, family 43"/>
    <property type="match status" value="1"/>
</dbReference>
<evidence type="ECO:0000256" key="5">
    <source>
        <dbReference type="SAM" id="SignalP"/>
    </source>
</evidence>
<feature type="signal peptide" evidence="5">
    <location>
        <begin position="1"/>
        <end position="18"/>
    </location>
</feature>
<evidence type="ECO:0000256" key="3">
    <source>
        <dbReference type="ARBA" id="ARBA00023295"/>
    </source>
</evidence>
<evidence type="ECO:0000256" key="1">
    <source>
        <dbReference type="ARBA" id="ARBA00009902"/>
    </source>
</evidence>
<dbReference type="InterPro" id="IPR001362">
    <property type="entry name" value="Glyco_hydro_32"/>
</dbReference>
<sequence>MIALYYIVLVLCVSAVFSTKVKQQDNEKTKVEKYIDGKLPQINQRYWLHYHVAPPVGWMNDPNGFSYFKNEYHLFYQFYPYKSEWGPMHWGHSSSRDLVNWDRLPTALLPEKEQCFSGSAVQDGDQLVLMYTAHKIINGTNNPPLYNESQYLAYSKDGVNFEKYSGNPVMPISPNRSPDFRDPKVWKHGDYWYVVIGSKSDENRGRVLLYRSKDMKNWVFLSVLGESKADSNMGYMWECPDFFELDGKFVLLMSPQGMKPVGDRYKNTFQTGYITGNFSYDTFKFLPEGEFQELDYGHDFYATQTMEKDGTRYMVAWFGMWEVEHPEAVDGWSGAMTIIRELKLVGNRILMKPVNAMNTLRDRTILSGNMTSGQVLESDKTAEIIINGNLSQKIELLVEGKRGGGKAWIRWDPSVGKVVVDRGSNDSRQVEWVPIGSNSWRLFLDTSSLELFCGEGEVVFSSRIYPNDPWKVTNLSPQTLIVQAYHLKRSVPYYKSSSTRNIQQAVTLALTIAILVLHQS</sequence>
<organism evidence="8 9">
    <name type="scientific">Chilo suppressalis</name>
    <name type="common">Asiatic rice borer moth</name>
    <dbReference type="NCBI Taxonomy" id="168631"/>
    <lineage>
        <taxon>Eukaryota</taxon>
        <taxon>Metazoa</taxon>
        <taxon>Ecdysozoa</taxon>
        <taxon>Arthropoda</taxon>
        <taxon>Hexapoda</taxon>
        <taxon>Insecta</taxon>
        <taxon>Pterygota</taxon>
        <taxon>Neoptera</taxon>
        <taxon>Endopterygota</taxon>
        <taxon>Lepidoptera</taxon>
        <taxon>Glossata</taxon>
        <taxon>Ditrysia</taxon>
        <taxon>Pyraloidea</taxon>
        <taxon>Crambidae</taxon>
        <taxon>Crambinae</taxon>
        <taxon>Chilo</taxon>
    </lineage>
</organism>
<evidence type="ECO:0000259" key="6">
    <source>
        <dbReference type="Pfam" id="PF00251"/>
    </source>
</evidence>
<keyword evidence="3 4" id="KW-0326">Glycosidase</keyword>
<dbReference type="Proteomes" id="UP001153292">
    <property type="component" value="Chromosome 10"/>
</dbReference>
<dbReference type="InterPro" id="IPR018053">
    <property type="entry name" value="Glyco_hydro_32_AS"/>
</dbReference>
<dbReference type="InterPro" id="IPR023296">
    <property type="entry name" value="Glyco_hydro_beta-prop_sf"/>
</dbReference>
<reference evidence="8" key="1">
    <citation type="submission" date="2021-12" db="EMBL/GenBank/DDBJ databases">
        <authorList>
            <person name="King R."/>
        </authorList>
    </citation>
    <scope>NUCLEOTIDE SEQUENCE</scope>
</reference>
<dbReference type="Pfam" id="PF08244">
    <property type="entry name" value="Glyco_hydro_32C"/>
    <property type="match status" value="1"/>
</dbReference>
<dbReference type="Pfam" id="PF00251">
    <property type="entry name" value="Glyco_hydro_32N"/>
    <property type="match status" value="1"/>
</dbReference>
<evidence type="ECO:0000256" key="2">
    <source>
        <dbReference type="ARBA" id="ARBA00022801"/>
    </source>
</evidence>
<dbReference type="InterPro" id="IPR051214">
    <property type="entry name" value="GH32_Enzymes"/>
</dbReference>
<dbReference type="CDD" id="cd08996">
    <property type="entry name" value="GH32_FFase"/>
    <property type="match status" value="1"/>
</dbReference>
<dbReference type="InterPro" id="IPR006232">
    <property type="entry name" value="Suc6P_hydrolase"/>
</dbReference>
<dbReference type="SMART" id="SM00640">
    <property type="entry name" value="Glyco_32"/>
    <property type="match status" value="1"/>
</dbReference>
<dbReference type="PANTHER" id="PTHR43101:SF1">
    <property type="entry name" value="BETA-FRUCTOSIDASE"/>
    <property type="match status" value="1"/>
</dbReference>
<evidence type="ECO:0000313" key="8">
    <source>
        <dbReference type="EMBL" id="CAH0398097.1"/>
    </source>
</evidence>
<dbReference type="PANTHER" id="PTHR43101">
    <property type="entry name" value="BETA-FRUCTOSIDASE"/>
    <property type="match status" value="1"/>
</dbReference>
<dbReference type="InterPro" id="IPR013189">
    <property type="entry name" value="Glyco_hydro_32_C"/>
</dbReference>